<comment type="subcellular location">
    <subcellularLocation>
        <location evidence="1">Membrane</location>
        <topology evidence="1">Multi-pass membrane protein</topology>
    </subcellularLocation>
</comment>
<dbReference type="GO" id="GO:1905039">
    <property type="term" value="P:carboxylic acid transmembrane transport"/>
    <property type="evidence" value="ECO:0007669"/>
    <property type="project" value="UniProtKB-ARBA"/>
</dbReference>
<evidence type="ECO:0000256" key="3">
    <source>
        <dbReference type="ARBA" id="ARBA00022989"/>
    </source>
</evidence>
<dbReference type="EMBL" id="DF820474">
    <property type="protein sequence ID" value="GAK60590.1"/>
    <property type="molecule type" value="Genomic_DNA"/>
</dbReference>
<dbReference type="PANTHER" id="PTHR10283">
    <property type="entry name" value="SOLUTE CARRIER FAMILY 13 MEMBER"/>
    <property type="match status" value="1"/>
</dbReference>
<reference evidence="6" key="1">
    <citation type="journal article" date="2015" name="PeerJ">
        <title>First genomic representation of candidate bacterial phylum KSB3 points to enhanced environmental sensing as a trigger of wastewater bulking.</title>
        <authorList>
            <person name="Sekiguchi Y."/>
            <person name="Ohashi A."/>
            <person name="Parks D.H."/>
            <person name="Yamauchi T."/>
            <person name="Tyson G.W."/>
            <person name="Hugenholtz P."/>
        </authorList>
    </citation>
    <scope>NUCLEOTIDE SEQUENCE [LARGE SCALE GENOMIC DNA]</scope>
</reference>
<evidence type="ECO:0000256" key="5">
    <source>
        <dbReference type="SAM" id="Phobius"/>
    </source>
</evidence>
<dbReference type="Pfam" id="PF00939">
    <property type="entry name" value="Na_sulph_symp"/>
    <property type="match status" value="1"/>
</dbReference>
<feature type="transmembrane region" description="Helical" evidence="5">
    <location>
        <begin position="308"/>
        <end position="328"/>
    </location>
</feature>
<evidence type="ECO:0000256" key="1">
    <source>
        <dbReference type="ARBA" id="ARBA00004141"/>
    </source>
</evidence>
<keyword evidence="2 5" id="KW-0812">Transmembrane</keyword>
<feature type="transmembrane region" description="Helical" evidence="5">
    <location>
        <begin position="267"/>
        <end position="288"/>
    </location>
</feature>
<keyword evidence="7" id="KW-1185">Reference proteome</keyword>
<keyword evidence="3 5" id="KW-1133">Transmembrane helix</keyword>
<feature type="transmembrane region" description="Helical" evidence="5">
    <location>
        <begin position="210"/>
        <end position="234"/>
    </location>
</feature>
<evidence type="ECO:0000256" key="4">
    <source>
        <dbReference type="ARBA" id="ARBA00023136"/>
    </source>
</evidence>
<feature type="transmembrane region" description="Helical" evidence="5">
    <location>
        <begin position="156"/>
        <end position="177"/>
    </location>
</feature>
<feature type="transmembrane region" description="Helical" evidence="5">
    <location>
        <begin position="70"/>
        <end position="92"/>
    </location>
</feature>
<dbReference type="AlphaFoldDB" id="A0A081C7N5"/>
<dbReference type="HOGENOM" id="CLU_005170_0_1_0"/>
<organism evidence="6">
    <name type="scientific">Vecturithrix granuli</name>
    <dbReference type="NCBI Taxonomy" id="1499967"/>
    <lineage>
        <taxon>Bacteria</taxon>
        <taxon>Candidatus Moduliflexota</taxon>
        <taxon>Candidatus Vecturitrichia</taxon>
        <taxon>Candidatus Vecturitrichales</taxon>
        <taxon>Candidatus Vecturitrichaceae</taxon>
        <taxon>Candidatus Vecturithrix</taxon>
    </lineage>
</organism>
<name>A0A081C7N5_VECG1</name>
<proteinExistence type="predicted"/>
<sequence length="336" mass="36474">MAVAAMLLPLGMSILRDAGVEPLKSNFGRALMISCAWGALIGGIATPAGCGPNPLTMGFLRDLAGIEFSFLDWMIIGVPAMILMIPCAWIILLKCFPLEEINLKITEEEFKQRFVELGRLTRKEIWMLVIFGVTIFLWIFGPLIENWIGSVDYLSIYFVALTFACILFFPGVNVLSWKQAEQQISWGGIILIVTGLAMGMAIYNTGAAEWLAWMAFHSIGALHPALIVFVIVLGVSILKVMFSSNTVTGTIAVPLLIALAKNLDLDPVLLGIPAGITSSLAFILVTSTPTNVIPYSSGYFSIGDMAKAGIWMTIMSSVCVTISIYVMGKLFGLITF</sequence>
<evidence type="ECO:0000313" key="6">
    <source>
        <dbReference type="EMBL" id="GAK60590.1"/>
    </source>
</evidence>
<dbReference type="GO" id="GO:0005886">
    <property type="term" value="C:plasma membrane"/>
    <property type="evidence" value="ECO:0007669"/>
    <property type="project" value="TreeGrafter"/>
</dbReference>
<feature type="transmembrane region" description="Helical" evidence="5">
    <location>
        <begin position="28"/>
        <end position="49"/>
    </location>
</feature>
<dbReference type="InterPro" id="IPR001898">
    <property type="entry name" value="SLC13A/DASS"/>
</dbReference>
<protein>
    <submittedName>
        <fullName evidence="6">Anion transporter</fullName>
    </submittedName>
</protein>
<dbReference type="eggNOG" id="COG0471">
    <property type="taxonomic scope" value="Bacteria"/>
</dbReference>
<dbReference type="STRING" id="1499967.U27_00487"/>
<dbReference type="Proteomes" id="UP000030661">
    <property type="component" value="Unassembled WGS sequence"/>
</dbReference>
<gene>
    <name evidence="6" type="ORF">U27_00487</name>
</gene>
<evidence type="ECO:0000256" key="2">
    <source>
        <dbReference type="ARBA" id="ARBA00022692"/>
    </source>
</evidence>
<feature type="transmembrane region" description="Helical" evidence="5">
    <location>
        <begin position="183"/>
        <end position="203"/>
    </location>
</feature>
<feature type="transmembrane region" description="Helical" evidence="5">
    <location>
        <begin position="125"/>
        <end position="144"/>
    </location>
</feature>
<keyword evidence="4 5" id="KW-0472">Membrane</keyword>
<dbReference type="GO" id="GO:0008514">
    <property type="term" value="F:organic anion transmembrane transporter activity"/>
    <property type="evidence" value="ECO:0007669"/>
    <property type="project" value="UniProtKB-ARBA"/>
</dbReference>
<accession>A0A081C7N5</accession>
<evidence type="ECO:0000313" key="7">
    <source>
        <dbReference type="Proteomes" id="UP000030661"/>
    </source>
</evidence>
<dbReference type="PANTHER" id="PTHR10283:SF82">
    <property type="entry name" value="SOLUTE CARRIER FAMILY 13 MEMBER 2"/>
    <property type="match status" value="1"/>
</dbReference>